<organism evidence="7 8">
    <name type="scientific">Prunus armeniaca</name>
    <name type="common">Apricot</name>
    <name type="synonym">Armeniaca vulgaris</name>
    <dbReference type="NCBI Taxonomy" id="36596"/>
    <lineage>
        <taxon>Eukaryota</taxon>
        <taxon>Viridiplantae</taxon>
        <taxon>Streptophyta</taxon>
        <taxon>Embryophyta</taxon>
        <taxon>Tracheophyta</taxon>
        <taxon>Spermatophyta</taxon>
        <taxon>Magnoliopsida</taxon>
        <taxon>eudicotyledons</taxon>
        <taxon>Gunneridae</taxon>
        <taxon>Pentapetalae</taxon>
        <taxon>rosids</taxon>
        <taxon>fabids</taxon>
        <taxon>Rosales</taxon>
        <taxon>Rosaceae</taxon>
        <taxon>Amygdaloideae</taxon>
        <taxon>Amygdaleae</taxon>
        <taxon>Prunus</taxon>
    </lineage>
</organism>
<feature type="region of interest" description="Disordered" evidence="5">
    <location>
        <begin position="67"/>
        <end position="112"/>
    </location>
</feature>
<evidence type="ECO:0000256" key="4">
    <source>
        <dbReference type="PROSITE-ProRule" id="PRU00027"/>
    </source>
</evidence>
<proteinExistence type="predicted"/>
<evidence type="ECO:0000256" key="2">
    <source>
        <dbReference type="ARBA" id="ARBA00022771"/>
    </source>
</evidence>
<sequence>MVRGRDACWEHCILVDATKQKVRCNYCQREFSGGVYRMKFHLAQIKNKDIVPCTEVPTDVRDHILSILSTPKKQKTPKKPKVDKALAANGQQNSSSASGGFQPNHGSSGQNGSTCPSLLFACPSPIAHLPVDDVQKQKQDEMVDAVAECGVDYKAPSYESLRSTLLEKVKGDIHDCYKKYRDEWKETGCTILCDSWSDDRNKSLLIFSVTYPKGTLFLKSVDVSGCEDDATYLFELIESVVLEVGVEHVVQVITNTSASYVYAGRLLMAKYNSCFGLLVLLIVLIRCWRILVNRSGEHSSGRGKDHYKEDNLKHMFSHTEWSSSVYSRCPEAQAIKSLLYLERFWKYAQEAVSISEPLLKILRVVDGDMPAMGYMYEGIERAKVAIKTHYKGIEEKYMLLWDIIDRRWNMQLHSSLHAAAASLNPSIFYSPNFKIDLGVRNGFQDTMLKMGYHTRR</sequence>
<protein>
    <recommendedName>
        <fullName evidence="6">BED-type domain-containing protein</fullName>
    </recommendedName>
</protein>
<reference evidence="7 8" key="1">
    <citation type="submission" date="2020-05" db="EMBL/GenBank/DDBJ databases">
        <authorList>
            <person name="Campoy J."/>
            <person name="Schneeberger K."/>
            <person name="Spophaly S."/>
        </authorList>
    </citation>
    <scope>NUCLEOTIDE SEQUENCE [LARGE SCALE GENOMIC DNA]</scope>
    <source>
        <strain evidence="7">PruArmRojPasFocal</strain>
    </source>
</reference>
<dbReference type="Pfam" id="PF02892">
    <property type="entry name" value="zf-BED"/>
    <property type="match status" value="1"/>
</dbReference>
<evidence type="ECO:0000313" key="7">
    <source>
        <dbReference type="EMBL" id="CAB4279775.1"/>
    </source>
</evidence>
<evidence type="ECO:0000256" key="1">
    <source>
        <dbReference type="ARBA" id="ARBA00022723"/>
    </source>
</evidence>
<evidence type="ECO:0000256" key="3">
    <source>
        <dbReference type="ARBA" id="ARBA00022833"/>
    </source>
</evidence>
<dbReference type="EMBL" id="CAEKDK010000005">
    <property type="protein sequence ID" value="CAB4279775.1"/>
    <property type="molecule type" value="Genomic_DNA"/>
</dbReference>
<dbReference type="Proteomes" id="UP000507222">
    <property type="component" value="Unassembled WGS sequence"/>
</dbReference>
<keyword evidence="3" id="KW-0862">Zinc</keyword>
<evidence type="ECO:0000256" key="5">
    <source>
        <dbReference type="SAM" id="MobiDB-lite"/>
    </source>
</evidence>
<dbReference type="PANTHER" id="PTHR32166">
    <property type="entry name" value="OSJNBA0013A04.12 PROTEIN"/>
    <property type="match status" value="1"/>
</dbReference>
<feature type="domain" description="BED-type" evidence="6">
    <location>
        <begin position="3"/>
        <end position="60"/>
    </location>
</feature>
<dbReference type="GO" id="GO:0008270">
    <property type="term" value="F:zinc ion binding"/>
    <property type="evidence" value="ECO:0007669"/>
    <property type="project" value="UniProtKB-KW"/>
</dbReference>
<dbReference type="PROSITE" id="PS50808">
    <property type="entry name" value="ZF_BED"/>
    <property type="match status" value="1"/>
</dbReference>
<gene>
    <name evidence="7" type="ORF">CURHAP_LOCUS32368</name>
</gene>
<dbReference type="InterPro" id="IPR007021">
    <property type="entry name" value="DUF659"/>
</dbReference>
<feature type="compositionally biased region" description="Low complexity" evidence="5">
    <location>
        <begin position="87"/>
        <end position="100"/>
    </location>
</feature>
<evidence type="ECO:0000313" key="8">
    <source>
        <dbReference type="Proteomes" id="UP000507222"/>
    </source>
</evidence>
<dbReference type="PANTHER" id="PTHR32166:SF123">
    <property type="entry name" value="BED-TYPE DOMAIN-CONTAINING PROTEIN"/>
    <property type="match status" value="1"/>
</dbReference>
<dbReference type="InterPro" id="IPR003656">
    <property type="entry name" value="Znf_BED"/>
</dbReference>
<keyword evidence="1" id="KW-0479">Metal-binding</keyword>
<dbReference type="AlphaFoldDB" id="A0A6J5UX99"/>
<keyword evidence="2 4" id="KW-0863">Zinc-finger</keyword>
<dbReference type="GO" id="GO:0003677">
    <property type="term" value="F:DNA binding"/>
    <property type="evidence" value="ECO:0007669"/>
    <property type="project" value="InterPro"/>
</dbReference>
<name>A0A6J5UX99_PRUAR</name>
<feature type="compositionally biased region" description="Basic residues" evidence="5">
    <location>
        <begin position="72"/>
        <end position="81"/>
    </location>
</feature>
<dbReference type="Pfam" id="PF04937">
    <property type="entry name" value="DUF659"/>
    <property type="match status" value="1"/>
</dbReference>
<accession>A0A6J5UX99</accession>
<evidence type="ECO:0000259" key="6">
    <source>
        <dbReference type="PROSITE" id="PS50808"/>
    </source>
</evidence>